<comment type="caution">
    <text evidence="2">The sequence shown here is derived from an EMBL/GenBank/DDBJ whole genome shotgun (WGS) entry which is preliminary data.</text>
</comment>
<organism evidence="2 3">
    <name type="scientific">Circinella minor</name>
    <dbReference type="NCBI Taxonomy" id="1195481"/>
    <lineage>
        <taxon>Eukaryota</taxon>
        <taxon>Fungi</taxon>
        <taxon>Fungi incertae sedis</taxon>
        <taxon>Mucoromycota</taxon>
        <taxon>Mucoromycotina</taxon>
        <taxon>Mucoromycetes</taxon>
        <taxon>Mucorales</taxon>
        <taxon>Lichtheimiaceae</taxon>
        <taxon>Circinella</taxon>
    </lineage>
</organism>
<dbReference type="EMBL" id="JAEPRB010000001">
    <property type="protein sequence ID" value="KAG2228348.1"/>
    <property type="molecule type" value="Genomic_DNA"/>
</dbReference>
<evidence type="ECO:0008006" key="4">
    <source>
        <dbReference type="Google" id="ProtNLM"/>
    </source>
</evidence>
<evidence type="ECO:0000313" key="3">
    <source>
        <dbReference type="Proteomes" id="UP000646827"/>
    </source>
</evidence>
<evidence type="ECO:0000313" key="2">
    <source>
        <dbReference type="EMBL" id="KAG2228348.1"/>
    </source>
</evidence>
<dbReference type="PANTHER" id="PTHR45458">
    <property type="entry name" value="SHORT-CHAIN DEHYDROGENASE/REDUCTASE SDR"/>
    <property type="match status" value="1"/>
</dbReference>
<keyword evidence="3" id="KW-1185">Reference proteome</keyword>
<evidence type="ECO:0000256" key="1">
    <source>
        <dbReference type="RuleBase" id="RU000363"/>
    </source>
</evidence>
<dbReference type="PRINTS" id="PR00080">
    <property type="entry name" value="SDRFAMILY"/>
</dbReference>
<feature type="non-terminal residue" evidence="2">
    <location>
        <position position="1"/>
    </location>
</feature>
<dbReference type="InterPro" id="IPR002347">
    <property type="entry name" value="SDR_fam"/>
</dbReference>
<dbReference type="InterPro" id="IPR036291">
    <property type="entry name" value="NAD(P)-bd_dom_sf"/>
</dbReference>
<dbReference type="InterPro" id="IPR052184">
    <property type="entry name" value="SDR_enzymes"/>
</dbReference>
<protein>
    <recommendedName>
        <fullName evidence="4">NAD(P)-binding protein</fullName>
    </recommendedName>
</protein>
<dbReference type="PANTHER" id="PTHR45458:SF3">
    <property type="entry name" value="CHAIN DEHYDROGENASE (ATSC), PUTATIVE-RELATED"/>
    <property type="match status" value="1"/>
</dbReference>
<dbReference type="PRINTS" id="PR00081">
    <property type="entry name" value="GDHRDH"/>
</dbReference>
<reference evidence="2 3" key="1">
    <citation type="submission" date="2020-12" db="EMBL/GenBank/DDBJ databases">
        <title>Metabolic potential, ecology and presence of endohyphal bacteria is reflected in genomic diversity of Mucoromycotina.</title>
        <authorList>
            <person name="Muszewska A."/>
            <person name="Okrasinska A."/>
            <person name="Steczkiewicz K."/>
            <person name="Drgas O."/>
            <person name="Orlowska M."/>
            <person name="Perlinska-Lenart U."/>
            <person name="Aleksandrzak-Piekarczyk T."/>
            <person name="Szatraj K."/>
            <person name="Zielenkiewicz U."/>
            <person name="Pilsyk S."/>
            <person name="Malc E."/>
            <person name="Mieczkowski P."/>
            <person name="Kruszewska J.S."/>
            <person name="Biernat P."/>
            <person name="Pawlowska J."/>
        </authorList>
    </citation>
    <scope>NUCLEOTIDE SEQUENCE [LARGE SCALE GENOMIC DNA]</scope>
    <source>
        <strain evidence="2 3">CBS 142.35</strain>
    </source>
</reference>
<comment type="similarity">
    <text evidence="1">Belongs to the short-chain dehydrogenases/reductases (SDR) family.</text>
</comment>
<dbReference type="Pfam" id="PF00106">
    <property type="entry name" value="adh_short"/>
    <property type="match status" value="1"/>
</dbReference>
<accession>A0A8H7SH49</accession>
<name>A0A8H7SH49_9FUNG</name>
<sequence length="238" mass="25679">KQIMAPMIYVITGTSQGIGLEYVKQLAERGDIVIGCARNPDASEPLKALVDNNKNVFSVTMDITNLESIKTAAEKIQILAPEGIDVLINNAGSPGAYAADSLVTKEDDYRQAFNTNVVGTSSVIQVLLPLLRKRNTRHIINIGSIMGSLENTTTGIGASYRVSKAAENMLTKLLASQLDKESFIVLVLHPGWVKTRLGTDHAPVTVEQSASGGLSVIDNLTKQQNGKFISFEGKELPW</sequence>
<dbReference type="Proteomes" id="UP000646827">
    <property type="component" value="Unassembled WGS sequence"/>
</dbReference>
<dbReference type="Gene3D" id="3.40.50.720">
    <property type="entry name" value="NAD(P)-binding Rossmann-like Domain"/>
    <property type="match status" value="1"/>
</dbReference>
<dbReference type="CDD" id="cd05325">
    <property type="entry name" value="carb_red_sniffer_like_SDR_c"/>
    <property type="match status" value="1"/>
</dbReference>
<dbReference type="AlphaFoldDB" id="A0A8H7SH49"/>
<proteinExistence type="inferred from homology"/>
<gene>
    <name evidence="2" type="ORF">INT45_011140</name>
</gene>
<dbReference type="GO" id="GO:0016616">
    <property type="term" value="F:oxidoreductase activity, acting on the CH-OH group of donors, NAD or NADP as acceptor"/>
    <property type="evidence" value="ECO:0007669"/>
    <property type="project" value="TreeGrafter"/>
</dbReference>
<dbReference type="SUPFAM" id="SSF51735">
    <property type="entry name" value="NAD(P)-binding Rossmann-fold domains"/>
    <property type="match status" value="1"/>
</dbReference>
<dbReference type="OrthoDB" id="9876299at2759"/>